<evidence type="ECO:0000256" key="9">
    <source>
        <dbReference type="SAM" id="Phobius"/>
    </source>
</evidence>
<dbReference type="CDD" id="cd15841">
    <property type="entry name" value="SNARE_Qc"/>
    <property type="match status" value="1"/>
</dbReference>
<keyword evidence="6 9" id="KW-0472">Membrane</keyword>
<dbReference type="GO" id="GO:0012505">
    <property type="term" value="C:endomembrane system"/>
    <property type="evidence" value="ECO:0007669"/>
    <property type="project" value="UniProtKB-ARBA"/>
</dbReference>
<dbReference type="AlphaFoldDB" id="A0AAV1IC10"/>
<accession>A0AAV1IC10</accession>
<feature type="coiled-coil region" evidence="7">
    <location>
        <begin position="158"/>
        <end position="220"/>
    </location>
</feature>
<keyword evidence="4" id="KW-0653">Protein transport</keyword>
<comment type="caution">
    <text evidence="11">The sequence shown here is derived from an EMBL/GenBank/DDBJ whole genome shotgun (WGS) entry which is preliminary data.</text>
</comment>
<reference evidence="11 12" key="1">
    <citation type="submission" date="2023-10" db="EMBL/GenBank/DDBJ databases">
        <authorList>
            <person name="Maclean D."/>
            <person name="Macfadyen A."/>
        </authorList>
    </citation>
    <scope>NUCLEOTIDE SEQUENCE [LARGE SCALE GENOMIC DNA]</scope>
</reference>
<protein>
    <recommendedName>
        <fullName evidence="10">t-SNARE coiled-coil homology domain-containing protein</fullName>
    </recommendedName>
</protein>
<dbReference type="InterPro" id="IPR000727">
    <property type="entry name" value="T_SNARE_dom"/>
</dbReference>
<evidence type="ECO:0000313" key="11">
    <source>
        <dbReference type="EMBL" id="CAK0783777.1"/>
    </source>
</evidence>
<evidence type="ECO:0000256" key="4">
    <source>
        <dbReference type="ARBA" id="ARBA00022927"/>
    </source>
</evidence>
<dbReference type="Proteomes" id="UP001314263">
    <property type="component" value="Unassembled WGS sequence"/>
</dbReference>
<proteinExistence type="predicted"/>
<dbReference type="GO" id="GO:0015031">
    <property type="term" value="P:protein transport"/>
    <property type="evidence" value="ECO:0007669"/>
    <property type="project" value="UniProtKB-KW"/>
</dbReference>
<feature type="compositionally biased region" description="Polar residues" evidence="8">
    <location>
        <begin position="14"/>
        <end position="24"/>
    </location>
</feature>
<keyword evidence="5 9" id="KW-1133">Transmembrane helix</keyword>
<keyword evidence="12" id="KW-1185">Reference proteome</keyword>
<evidence type="ECO:0000256" key="5">
    <source>
        <dbReference type="ARBA" id="ARBA00022989"/>
    </source>
</evidence>
<dbReference type="SMART" id="SM00397">
    <property type="entry name" value="t_SNARE"/>
    <property type="match status" value="1"/>
</dbReference>
<feature type="domain" description="T-SNARE coiled-coil homology" evidence="10">
    <location>
        <begin position="162"/>
        <end position="224"/>
    </location>
</feature>
<evidence type="ECO:0000256" key="3">
    <source>
        <dbReference type="ARBA" id="ARBA00022692"/>
    </source>
</evidence>
<evidence type="ECO:0000259" key="10">
    <source>
        <dbReference type="PROSITE" id="PS50192"/>
    </source>
</evidence>
<keyword evidence="2" id="KW-0813">Transport</keyword>
<evidence type="ECO:0000256" key="2">
    <source>
        <dbReference type="ARBA" id="ARBA00022448"/>
    </source>
</evidence>
<evidence type="ECO:0000256" key="6">
    <source>
        <dbReference type="ARBA" id="ARBA00023136"/>
    </source>
</evidence>
<feature type="region of interest" description="Disordered" evidence="8">
    <location>
        <begin position="1"/>
        <end position="24"/>
    </location>
</feature>
<evidence type="ECO:0000313" key="12">
    <source>
        <dbReference type="Proteomes" id="UP001314263"/>
    </source>
</evidence>
<gene>
    <name evidence="11" type="ORF">CVIRNUC_006977</name>
</gene>
<organism evidence="11 12">
    <name type="scientific">Coccomyxa viridis</name>
    <dbReference type="NCBI Taxonomy" id="1274662"/>
    <lineage>
        <taxon>Eukaryota</taxon>
        <taxon>Viridiplantae</taxon>
        <taxon>Chlorophyta</taxon>
        <taxon>core chlorophytes</taxon>
        <taxon>Trebouxiophyceae</taxon>
        <taxon>Trebouxiophyceae incertae sedis</taxon>
        <taxon>Coccomyxaceae</taxon>
        <taxon>Coccomyxa</taxon>
    </lineage>
</organism>
<evidence type="ECO:0000256" key="8">
    <source>
        <dbReference type="SAM" id="MobiDB-lite"/>
    </source>
</evidence>
<feature type="transmembrane region" description="Helical" evidence="9">
    <location>
        <begin position="235"/>
        <end position="258"/>
    </location>
</feature>
<keyword evidence="3 9" id="KW-0812">Transmembrane</keyword>
<dbReference type="Pfam" id="PF05739">
    <property type="entry name" value="SNARE"/>
    <property type="match status" value="1"/>
</dbReference>
<dbReference type="GO" id="GO:0016020">
    <property type="term" value="C:membrane"/>
    <property type="evidence" value="ECO:0007669"/>
    <property type="project" value="UniProtKB-SubCell"/>
</dbReference>
<evidence type="ECO:0000256" key="1">
    <source>
        <dbReference type="ARBA" id="ARBA00004167"/>
    </source>
</evidence>
<sequence>MSLAGPHSDPLTRHTANAGSQDAMKSSEVWLRDYETAKQLADDTLAMIQERNIKFPHGGQEASRVTAGARKKLGSLGTLIDNMRGDVESASSDSISEQERVRRRDLISALRSRREQMLATLKRDGRSANRAALMEEGRAPAPGRETMSTADLDNSGLLQLQQDTMARQDNELEDLERSVNSTKHIALTVNEELDLHHRLLEDLDEDVEVTHSRMRAAQKKLKHVMRRAGNCRSMCVMIALMVALAVVIIIAFKLASLFH</sequence>
<dbReference type="PANTHER" id="PTHR12791">
    <property type="entry name" value="GOLGI SNARE BET1-RELATED"/>
    <property type="match status" value="1"/>
</dbReference>
<keyword evidence="7" id="KW-0175">Coiled coil</keyword>
<dbReference type="SUPFAM" id="SSF58038">
    <property type="entry name" value="SNARE fusion complex"/>
    <property type="match status" value="1"/>
</dbReference>
<dbReference type="PROSITE" id="PS50192">
    <property type="entry name" value="T_SNARE"/>
    <property type="match status" value="1"/>
</dbReference>
<dbReference type="GO" id="GO:0005737">
    <property type="term" value="C:cytoplasm"/>
    <property type="evidence" value="ECO:0007669"/>
    <property type="project" value="UniProtKB-ARBA"/>
</dbReference>
<comment type="subcellular location">
    <subcellularLocation>
        <location evidence="1">Membrane</location>
        <topology evidence="1">Single-pass membrane protein</topology>
    </subcellularLocation>
</comment>
<dbReference type="EMBL" id="CAUYUE010000009">
    <property type="protein sequence ID" value="CAK0783777.1"/>
    <property type="molecule type" value="Genomic_DNA"/>
</dbReference>
<name>A0AAV1IC10_9CHLO</name>
<evidence type="ECO:0000256" key="7">
    <source>
        <dbReference type="SAM" id="Coils"/>
    </source>
</evidence>
<dbReference type="Gene3D" id="1.20.5.110">
    <property type="match status" value="1"/>
</dbReference>